<evidence type="ECO:0000256" key="10">
    <source>
        <dbReference type="SAM" id="Coils"/>
    </source>
</evidence>
<keyword evidence="6 9" id="KW-0505">Motor protein</keyword>
<dbReference type="GO" id="GO:0005524">
    <property type="term" value="F:ATP binding"/>
    <property type="evidence" value="ECO:0007669"/>
    <property type="project" value="UniProtKB-UniRule"/>
</dbReference>
<keyword evidence="2 9" id="KW-0547">Nucleotide-binding</keyword>
<dbReference type="GO" id="GO:0000146">
    <property type="term" value="F:microfilament motor activity"/>
    <property type="evidence" value="ECO:0007669"/>
    <property type="project" value="TreeGrafter"/>
</dbReference>
<dbReference type="Gene3D" id="1.20.58.530">
    <property type="match status" value="1"/>
</dbReference>
<feature type="region of interest" description="Actin-binding" evidence="9">
    <location>
        <begin position="635"/>
        <end position="657"/>
    </location>
</feature>
<keyword evidence="4 10" id="KW-0175">Coiled coil</keyword>
<dbReference type="PANTHER" id="PTHR13140:SF857">
    <property type="entry name" value="MYOSIN-11"/>
    <property type="match status" value="1"/>
</dbReference>
<dbReference type="CDD" id="cd01377">
    <property type="entry name" value="MYSc_class_II"/>
    <property type="match status" value="1"/>
</dbReference>
<dbReference type="InterPro" id="IPR036961">
    <property type="entry name" value="Kinesin_motor_dom_sf"/>
</dbReference>
<dbReference type="GO" id="GO:1902404">
    <property type="term" value="P:mitotic actomyosin contractile ring contraction"/>
    <property type="evidence" value="ECO:0007669"/>
    <property type="project" value="UniProtKB-ARBA"/>
</dbReference>
<feature type="coiled-coil region" evidence="10">
    <location>
        <begin position="1234"/>
        <end position="1388"/>
    </location>
</feature>
<dbReference type="Gene3D" id="1.20.120.720">
    <property type="entry name" value="Myosin VI head, motor domain, U50 subdomain"/>
    <property type="match status" value="1"/>
</dbReference>
<dbReference type="Proteomes" id="UP001212411">
    <property type="component" value="Chromosome 3"/>
</dbReference>
<dbReference type="SUPFAM" id="SSF52540">
    <property type="entry name" value="P-loop containing nucleoside triphosphate hydrolases"/>
    <property type="match status" value="1"/>
</dbReference>
<feature type="coiled-coil region" evidence="10">
    <location>
        <begin position="834"/>
        <end position="1064"/>
    </location>
</feature>
<organism evidence="13 14">
    <name type="scientific">Schizosaccharomyces osmophilus</name>
    <dbReference type="NCBI Taxonomy" id="2545709"/>
    <lineage>
        <taxon>Eukaryota</taxon>
        <taxon>Fungi</taxon>
        <taxon>Dikarya</taxon>
        <taxon>Ascomycota</taxon>
        <taxon>Taphrinomycotina</taxon>
        <taxon>Schizosaccharomycetes</taxon>
        <taxon>Schizosaccharomycetales</taxon>
        <taxon>Schizosaccharomycetaceae</taxon>
        <taxon>Schizosaccharomyces</taxon>
    </lineage>
</organism>
<keyword evidence="5 9" id="KW-0518">Myosin</keyword>
<dbReference type="InterPro" id="IPR027417">
    <property type="entry name" value="P-loop_NTPase"/>
</dbReference>
<dbReference type="PROSITE" id="PS50096">
    <property type="entry name" value="IQ"/>
    <property type="match status" value="1"/>
</dbReference>
<dbReference type="PANTHER" id="PTHR13140">
    <property type="entry name" value="MYOSIN"/>
    <property type="match status" value="1"/>
</dbReference>
<evidence type="ECO:0000256" key="3">
    <source>
        <dbReference type="ARBA" id="ARBA00022840"/>
    </source>
</evidence>
<gene>
    <name evidence="13" type="primary">myo2</name>
    <name evidence="13" type="ORF">SOMG_04519</name>
</gene>
<dbReference type="GO" id="GO:0016887">
    <property type="term" value="F:ATP hydrolysis activity"/>
    <property type="evidence" value="ECO:0007669"/>
    <property type="project" value="UniProtKB-ARBA"/>
</dbReference>
<keyword evidence="14" id="KW-1185">Reference proteome</keyword>
<evidence type="ECO:0000256" key="5">
    <source>
        <dbReference type="ARBA" id="ARBA00023123"/>
    </source>
</evidence>
<dbReference type="GO" id="GO:0016020">
    <property type="term" value="C:membrane"/>
    <property type="evidence" value="ECO:0007669"/>
    <property type="project" value="TreeGrafter"/>
</dbReference>
<evidence type="ECO:0000259" key="11">
    <source>
        <dbReference type="PROSITE" id="PS51456"/>
    </source>
</evidence>
<dbReference type="Gene3D" id="4.10.270.10">
    <property type="entry name" value="Myosin, subunit A"/>
    <property type="match status" value="1"/>
</dbReference>
<dbReference type="PROSITE" id="PS51456">
    <property type="entry name" value="MYOSIN_MOTOR"/>
    <property type="match status" value="1"/>
</dbReference>
<dbReference type="Pfam" id="PF02736">
    <property type="entry name" value="Myosin_N"/>
    <property type="match status" value="1"/>
</dbReference>
<evidence type="ECO:0000256" key="9">
    <source>
        <dbReference type="PROSITE-ProRule" id="PRU00782"/>
    </source>
</evidence>
<dbReference type="GO" id="GO:1903475">
    <property type="term" value="P:mitotic actomyosin contractile ring assembly"/>
    <property type="evidence" value="ECO:0007669"/>
    <property type="project" value="UniProtKB-ARBA"/>
</dbReference>
<evidence type="ECO:0000256" key="1">
    <source>
        <dbReference type="ARBA" id="ARBA00008314"/>
    </source>
</evidence>
<dbReference type="FunFam" id="1.20.58.530:FF:000001">
    <property type="entry name" value="Myosin heavy chain"/>
    <property type="match status" value="1"/>
</dbReference>
<feature type="coiled-coil region" evidence="10">
    <location>
        <begin position="1141"/>
        <end position="1195"/>
    </location>
</feature>
<comment type="subunit">
    <text evidence="8">Binds to cdc4 and rlc1.</text>
</comment>
<feature type="domain" description="Myosin N-terminal SH3-like" evidence="12">
    <location>
        <begin position="22"/>
        <end position="73"/>
    </location>
</feature>
<dbReference type="PRINTS" id="PR00193">
    <property type="entry name" value="MYOSINHEAVY"/>
</dbReference>
<name>A0AAE9WHD7_9SCHI</name>
<dbReference type="GO" id="GO:0007015">
    <property type="term" value="P:actin filament organization"/>
    <property type="evidence" value="ECO:0007669"/>
    <property type="project" value="TreeGrafter"/>
</dbReference>
<evidence type="ECO:0000256" key="4">
    <source>
        <dbReference type="ARBA" id="ARBA00023054"/>
    </source>
</evidence>
<keyword evidence="7 9" id="KW-0009">Actin-binding</keyword>
<reference evidence="13 14" key="1">
    <citation type="journal article" date="2023" name="G3 (Bethesda)">
        <title>A high-quality reference genome for the fission yeast Schizosaccharomyces osmophilus.</title>
        <authorList>
            <person name="Jia G.S."/>
            <person name="Zhang W.C."/>
            <person name="Liang Y."/>
            <person name="Liu X.H."/>
            <person name="Rhind N."/>
            <person name="Pidoux A."/>
            <person name="Brysch-Herzberg M."/>
            <person name="Du L.L."/>
        </authorList>
    </citation>
    <scope>NUCLEOTIDE SEQUENCE [LARGE SCALE GENOMIC DNA]</scope>
    <source>
        <strain evidence="13 14">CBS 15793</strain>
    </source>
</reference>
<evidence type="ECO:0000256" key="2">
    <source>
        <dbReference type="ARBA" id="ARBA00022741"/>
    </source>
</evidence>
<evidence type="ECO:0000313" key="13">
    <source>
        <dbReference type="EMBL" id="WBW75459.1"/>
    </source>
</evidence>
<dbReference type="GeneID" id="80877992"/>
<dbReference type="SMART" id="SM00242">
    <property type="entry name" value="MYSc"/>
    <property type="match status" value="1"/>
</dbReference>
<dbReference type="KEGG" id="som:SOMG_04519"/>
<sequence length="1539" mass="178239">MYRISQGNIGESLADNSLNGIDNKRWVWISHPETAFTKAWIKEELGDGKYVIRYNNSRDQKVVGHDEIQPLNPGRFDRVNDMAELTNLNEPSVTYNLEQRYLSDQIYTYSGLFLVAVNPYRRLPIYGKDMVQLYKDKSQERKLPHVFAIADLAYNNLLENKENQSILVTGESGAGKTENTKRIIQYLAAVASNPNVVFGEQLEEQILKTNPVLEAFGNAKTVRNNNSSRFGKFIKVEFSVSGEIANASIEWYLLEKSRVVHQSSQERNYHIFYQLLNGADPALRKKLLLSNEFNDYEYLKKSSLTIPGINDAEEFKGLLSSFKILGFTEKEIFYMFSIISIILHIGNIPIGADRSGVARLTNMDDVDKLCHLLGVSPELFSQNLIRPRIHAGHEWVVSARSQEQVISSIEALAKAIYERNFGWLVKRINTAISRNTSSNTFIGILDIAGFEIFETNSFEQLCINYTNERLQQFFNHHMFVLEQEEYMREEIKWDFVDFGHDLQPTIDLIEKSNPIGILSCLDEECVMPKATDTTFVSKLDALWRDKSQKYKPFKFGGSGFILTHYAADVPYSTEGWLEKNSDPLNENIAKLLAQSTNKHISELFSDYREVETKTVRGRTRKALFRTVAQRHKEQLNQLMNQFNTTQPHFIRCIIPNEEKKSHSFNRALVLDQLRCNGVLEGIRITRAGFPNRMPFNDFRLRYEMMVNLPKDNYIESRRASLLILQQMGLSEDQFRIGVSKIFFKAGVLASLEERRLHTLQSIVIALQARIRGFVQRRKFQKRLKDIESLKQIQANMFVYDELRKHPWTKLYFKLRPMLSSTHNDEKLKRKDAEIIELKYEIKKITNVKEGLEAKVNESNKSYTALESALTGERAIALDKEEILRRTQERLASLEDSNGILNATYKDMEARLADILNEKEVENKHIEEMTGSLESVSLENEKRREYNEKLQKELNTCRMDVEQIRSALSAAKVEIASLSKEKTSINQDLGKLREDGEKKKLELSSLLEENSTLNRELRRFKEISKSLEERLTNETNMMKDINSSVRNMSSELERTKIEKSEMANDISIVKQKNQELDVLKGVQQMTIENFEQKVGYLEADVKQMSLLKKELSALTEKDNLYEVQSSRNQELEASVKTHMLTIKDLEGSLKNANSKLKNLQDFPSKYESLIGKSEELQRKVRQLERFKSDYELQNKELLSLRKVESDYRELVLKYDKVTKDTERLEKSSFSTNDQYQKLLDEHSNLTRKSEDITSQLDSAMQKLPKIPLLESEISKLKQDFANTVKELEGEKQKAILASQDNEQLRSLKRELQNKRQLELNCQKLSEEVKSTRSLRSEVTLLRNKASDVEYSKNKLTESELKLKEVRKELNSAIELNKRKEVELHRLKEHKPAEKENKSPATIKNTLPERKTIFDLQQRNANQTLFENLKRDYDRLNLEKQYLEKQVQENKNPGVTPQATGGSLERVAFSHAVEVKALKDQINSEKSKILTTQYQFEKREKELQKSISDMERQNRYSLIDVRALRDRIASLEEELAASSRA</sequence>
<proteinExistence type="inferred from homology"/>
<evidence type="ECO:0000313" key="14">
    <source>
        <dbReference type="Proteomes" id="UP001212411"/>
    </source>
</evidence>
<evidence type="ECO:0000256" key="8">
    <source>
        <dbReference type="ARBA" id="ARBA00064372"/>
    </source>
</evidence>
<evidence type="ECO:0000256" key="6">
    <source>
        <dbReference type="ARBA" id="ARBA00023175"/>
    </source>
</evidence>
<dbReference type="InterPro" id="IPR001609">
    <property type="entry name" value="Myosin_head_motor_dom-like"/>
</dbReference>
<dbReference type="Gene3D" id="3.40.850.10">
    <property type="entry name" value="Kinesin motor domain"/>
    <property type="match status" value="1"/>
</dbReference>
<keyword evidence="3 9" id="KW-0067">ATP-binding</keyword>
<dbReference type="PROSITE" id="PS51844">
    <property type="entry name" value="SH3_LIKE"/>
    <property type="match status" value="1"/>
</dbReference>
<dbReference type="RefSeq" id="XP_056039702.1">
    <property type="nucleotide sequence ID" value="XM_056183303.1"/>
</dbReference>
<dbReference type="Gene3D" id="1.10.10.820">
    <property type="match status" value="1"/>
</dbReference>
<dbReference type="GO" id="GO:0120104">
    <property type="term" value="C:mitotic actomyosin contractile ring, proximal layer"/>
    <property type="evidence" value="ECO:0007669"/>
    <property type="project" value="UniProtKB-ARBA"/>
</dbReference>
<dbReference type="Gene3D" id="2.30.30.360">
    <property type="entry name" value="Myosin S1 fragment, N-terminal"/>
    <property type="match status" value="1"/>
</dbReference>
<feature type="binding site" evidence="9">
    <location>
        <begin position="170"/>
        <end position="177"/>
    </location>
    <ligand>
        <name>ATP</name>
        <dbReference type="ChEBI" id="CHEBI:30616"/>
    </ligand>
</feature>
<feature type="domain" description="Myosin motor" evidence="11">
    <location>
        <begin position="77"/>
        <end position="756"/>
    </location>
</feature>
<protein>
    <submittedName>
        <fullName evidence="13">Myosin II heavy chain</fullName>
    </submittedName>
</protein>
<comment type="similarity">
    <text evidence="1 9">Belongs to the TRAFAC class myosin-kinesin ATPase superfamily. Myosin family.</text>
</comment>
<evidence type="ECO:0000256" key="7">
    <source>
        <dbReference type="ARBA" id="ARBA00023203"/>
    </source>
</evidence>
<dbReference type="Pfam" id="PF00063">
    <property type="entry name" value="Myosin_head"/>
    <property type="match status" value="1"/>
</dbReference>
<dbReference type="InterPro" id="IPR008989">
    <property type="entry name" value="Myosin_S1_N"/>
</dbReference>
<accession>A0AAE9WHD7</accession>
<dbReference type="FunFam" id="1.10.10.820:FF:000001">
    <property type="entry name" value="Myosin heavy chain"/>
    <property type="match status" value="1"/>
</dbReference>
<dbReference type="Gene3D" id="6.20.240.20">
    <property type="match status" value="1"/>
</dbReference>
<dbReference type="GO" id="GO:0031097">
    <property type="term" value="C:medial cortex"/>
    <property type="evidence" value="ECO:0007669"/>
    <property type="project" value="UniProtKB-ARBA"/>
</dbReference>
<dbReference type="GO" id="GO:0016459">
    <property type="term" value="C:myosin complex"/>
    <property type="evidence" value="ECO:0007669"/>
    <property type="project" value="UniProtKB-KW"/>
</dbReference>
<dbReference type="GO" id="GO:0051015">
    <property type="term" value="F:actin filament binding"/>
    <property type="evidence" value="ECO:0007669"/>
    <property type="project" value="InterPro"/>
</dbReference>
<evidence type="ECO:0000259" key="12">
    <source>
        <dbReference type="PROSITE" id="PS51844"/>
    </source>
</evidence>
<dbReference type="InterPro" id="IPR004009">
    <property type="entry name" value="SH3_Myosin"/>
</dbReference>
<dbReference type="EMBL" id="CP115613">
    <property type="protein sequence ID" value="WBW75459.1"/>
    <property type="molecule type" value="Genomic_DNA"/>
</dbReference>